<comment type="caution">
    <text evidence="2">The sequence shown here is derived from an EMBL/GenBank/DDBJ whole genome shotgun (WGS) entry which is preliminary data.</text>
</comment>
<evidence type="ECO:0000256" key="1">
    <source>
        <dbReference type="SAM" id="MobiDB-lite"/>
    </source>
</evidence>
<feature type="compositionally biased region" description="Basic and acidic residues" evidence="1">
    <location>
        <begin position="75"/>
        <end position="86"/>
    </location>
</feature>
<sequence>TYDHALRAQMLYSLGSTLTTETIDPFFTPWNKNPQTDKLTYPEAIRCLKIETCRPMSKRSPYTGRTETFASTRSEQARTRPPDAEPPRPWYLNPCHSGPST</sequence>
<reference evidence="2" key="1">
    <citation type="submission" date="2022-01" db="EMBL/GenBank/DDBJ databases">
        <title>Comparative genomics reveals a dynamic genome evolution in the ectomycorrhizal milk-cap (Lactarius) mushrooms.</title>
        <authorList>
            <consortium name="DOE Joint Genome Institute"/>
            <person name="Lebreton A."/>
            <person name="Tang N."/>
            <person name="Kuo A."/>
            <person name="LaButti K."/>
            <person name="Drula E."/>
            <person name="Barry K."/>
            <person name="Clum A."/>
            <person name="Lipzen A."/>
            <person name="Mousain D."/>
            <person name="Ng V."/>
            <person name="Wang R."/>
            <person name="Wang X."/>
            <person name="Dai Y."/>
            <person name="Henrissat B."/>
            <person name="Grigoriev I.V."/>
            <person name="Guerin-Laguette A."/>
            <person name="Yu F."/>
            <person name="Martin F.M."/>
        </authorList>
    </citation>
    <scope>NUCLEOTIDE SEQUENCE</scope>
    <source>
        <strain evidence="2">QP</strain>
    </source>
</reference>
<dbReference type="EMBL" id="JAKELL010000013">
    <property type="protein sequence ID" value="KAH8995014.1"/>
    <property type="molecule type" value="Genomic_DNA"/>
</dbReference>
<evidence type="ECO:0000313" key="3">
    <source>
        <dbReference type="Proteomes" id="UP001201163"/>
    </source>
</evidence>
<protein>
    <submittedName>
        <fullName evidence="2">Uncharacterized protein</fullName>
    </submittedName>
</protein>
<feature type="compositionally biased region" description="Polar residues" evidence="1">
    <location>
        <begin position="63"/>
        <end position="74"/>
    </location>
</feature>
<evidence type="ECO:0000313" key="2">
    <source>
        <dbReference type="EMBL" id="KAH8995014.1"/>
    </source>
</evidence>
<feature type="region of interest" description="Disordered" evidence="1">
    <location>
        <begin position="58"/>
        <end position="101"/>
    </location>
</feature>
<name>A0AAD4LNW6_9AGAM</name>
<dbReference type="Proteomes" id="UP001201163">
    <property type="component" value="Unassembled WGS sequence"/>
</dbReference>
<keyword evidence="3" id="KW-1185">Reference proteome</keyword>
<proteinExistence type="predicted"/>
<gene>
    <name evidence="2" type="ORF">EDB92DRAFT_1795220</name>
</gene>
<organism evidence="2 3">
    <name type="scientific">Lactarius akahatsu</name>
    <dbReference type="NCBI Taxonomy" id="416441"/>
    <lineage>
        <taxon>Eukaryota</taxon>
        <taxon>Fungi</taxon>
        <taxon>Dikarya</taxon>
        <taxon>Basidiomycota</taxon>
        <taxon>Agaricomycotina</taxon>
        <taxon>Agaricomycetes</taxon>
        <taxon>Russulales</taxon>
        <taxon>Russulaceae</taxon>
        <taxon>Lactarius</taxon>
    </lineage>
</organism>
<feature type="non-terminal residue" evidence="2">
    <location>
        <position position="1"/>
    </location>
</feature>
<dbReference type="AlphaFoldDB" id="A0AAD4LNW6"/>
<accession>A0AAD4LNW6</accession>